<dbReference type="RefSeq" id="XP_022242242.1">
    <property type="nucleotide sequence ID" value="XM_022386534.1"/>
</dbReference>
<keyword evidence="9" id="KW-0539">Nucleus</keyword>
<evidence type="ECO:0000259" key="12">
    <source>
        <dbReference type="PROSITE" id="PS50157"/>
    </source>
</evidence>
<sequence>MATTLPEPSSTSSPPPHSAASLVWPPHTQTCGEADFVSEGAAVKEFHEEEQHYDPSSRDIDQYGEPSNECYATVQVSTLPVYSEVNQGAGPSSVETSRSSDPKHYVNENNMIQDAVITTQPFSSRSHSPIINQALAGTANATEDLAISQHRSCSESSIDRVPITVEQLVLQHEDPDGHTNTADSLGLPLVLDRTNLAAIIATSQSEGPVCLDTSNLHRPNFSTSHLLQQGALLTNEHHQIALSDGTNSLSPNLMPSVLSQRELLTSMIPLASMKSSASHNMVSSFPISHKQMLAQKYAAEIERPETLSFSADVQGHSQYVVENLDDRISAHFAVTSGIGVLMDSQAVTVYPTHHSVSIVSTSGSPSFTVEGYNLERGAAVVSSSQENHEELMEDVQHYASTLRSESNGNTSVHSYVSSTVDLVSQENMSVDSTIDSRLHPSEDNVNSNFILQDVVDSTNNYEEQIDSSASHLPDSGNSERCGATVRIEEVTNCPTMSNENHPDSTHNNIEMSVSSASLGVLCVPSTSSKVDIYSDVTQSCRDLNSPAYWCEECQQFNERECPNHMVQLIVDKPVLSRAWASLPATYLYLHKISGASNESEYGVFAKKTIPKRTQFGPLEGVLLKTENRPSSSFVLVVEQDDDHTVYLDTVDESRSNWMRFVRPAETYWHQNLVLVQQGQSLYFNTTRAINPRTELRVWYSSAYAEKWGLPLLEMPEEERKALEDEENSWPCFECNKRFPTSVELQKHLNQHDEEPPQPLVTRSRGRGRTTRSGYCSNQTLKSVSETTEDGSNEIPVVKRVTRSRPPKKMATEEPTSPLLLQTTKRPRGRPPKDLMLDSKHEDFECQLCHKVFPRNYSLQRHMIMHTGEKRFKCPICEMKFSHVYNRNRHVRRHRQRGENEATPRTLRSFSKRRENRMWACSNCPLVFDNSSILNLHSEIHETADNKQEKTSLCEEQQTPDSKEVPETGDESNIISENGVCRCPKCKKPFTGKRALSEHVAVHGKTYSKGISVKGLINPQKPYKCNLCYKSFATDERLIRHYLVHGSDDSKPLQCDVCLKRFLNNSALACHIKVHNEDRKTYECPICKQNFEQMIGLKEHVHGHSENGLFTCPHCQKRCEEYNQIRKHIRAFHSERRYPCDKCDKVFPRPDKLKLHMLRHSNHREFLCADCGKQFKRKDKLKEHMKRMHGPDRDARANSRALKARSTKKFVPKVSPTDYHRFIYKCHSCLLGFKRRGMLVNHLARRHPDIRPDSVPELNLPILKTTRDYYCQYCDKIYKSSSKRKAHILKNHPGAQLPMSNRQKGGIPEIPGLPNPTFSQTVGSITTHPHHCNWCHKQYASKAKLLQHQRKKHLEVLALTYATSKNQQNLPTASNDKEAPLMGHIVITQAIPGNMTTSLTADGAIIIDATKRKLQFSDREGSPTADTLPSADLLTQAMSELTQSLNDYRPSNSEYLAARISQSSPTALIIPSSGQSSQSAALISSTAVIAGHTDDNTSIVTPETTSTLEELGTEQPQTITTAVLDQVQLAQLLAQYQQQPFSILATLLRNPSTQTSVPTVTVTTPTVTTSATTNLNSSRNWPATTSTFTEYPAH</sequence>
<keyword evidence="5 10" id="KW-0863">Zinc-finger</keyword>
<dbReference type="InterPro" id="IPR013087">
    <property type="entry name" value="Znf_C2H2_type"/>
</dbReference>
<feature type="region of interest" description="Disordered" evidence="11">
    <location>
        <begin position="748"/>
        <end position="816"/>
    </location>
</feature>
<dbReference type="Gene3D" id="2.170.270.10">
    <property type="entry name" value="SET domain"/>
    <property type="match status" value="1"/>
</dbReference>
<evidence type="ECO:0000313" key="17">
    <source>
        <dbReference type="RefSeq" id="XP_022242242.1"/>
    </source>
</evidence>
<feature type="region of interest" description="Disordered" evidence="11">
    <location>
        <begin position="1"/>
        <end position="32"/>
    </location>
</feature>
<proteinExistence type="inferred from homology"/>
<feature type="domain" description="C2H2-type" evidence="12">
    <location>
        <begin position="1165"/>
        <end position="1193"/>
    </location>
</feature>
<dbReference type="Gene3D" id="3.30.160.60">
    <property type="entry name" value="Classic Zinc Finger"/>
    <property type="match status" value="9"/>
</dbReference>
<feature type="domain" description="C2H2-type" evidence="12">
    <location>
        <begin position="1052"/>
        <end position="1079"/>
    </location>
</feature>
<evidence type="ECO:0000256" key="8">
    <source>
        <dbReference type="ARBA" id="ARBA00023163"/>
    </source>
</evidence>
<dbReference type="SUPFAM" id="SSF57667">
    <property type="entry name" value="beta-beta-alpha zinc fingers"/>
    <property type="match status" value="4"/>
</dbReference>
<dbReference type="RefSeq" id="XP_022242241.1">
    <property type="nucleotide sequence ID" value="XM_022386533.1"/>
</dbReference>
<gene>
    <name evidence="15 16 17 18" type="primary">LOC106459957</name>
</gene>
<dbReference type="PANTHER" id="PTHR47772">
    <property type="entry name" value="ZINC FINGER PROTEIN 200"/>
    <property type="match status" value="1"/>
</dbReference>
<accession>A0ABM1B590</accession>
<keyword evidence="6" id="KW-0862">Zinc</keyword>
<feature type="domain" description="SET" evidence="13">
    <location>
        <begin position="583"/>
        <end position="700"/>
    </location>
</feature>
<feature type="compositionally biased region" description="Polar residues" evidence="11">
    <location>
        <begin position="774"/>
        <end position="785"/>
    </location>
</feature>
<evidence type="ECO:0000313" key="15">
    <source>
        <dbReference type="RefSeq" id="XP_013775083.2"/>
    </source>
</evidence>
<feature type="domain" description="C2H2-type" evidence="12">
    <location>
        <begin position="843"/>
        <end position="870"/>
    </location>
</feature>
<evidence type="ECO:0000256" key="6">
    <source>
        <dbReference type="ARBA" id="ARBA00022833"/>
    </source>
</evidence>
<feature type="domain" description="C2H2-type" evidence="12">
    <location>
        <begin position="918"/>
        <end position="945"/>
    </location>
</feature>
<keyword evidence="4" id="KW-0677">Repeat</keyword>
<dbReference type="PROSITE" id="PS50157">
    <property type="entry name" value="ZINC_FINGER_C2H2_2"/>
    <property type="match status" value="14"/>
</dbReference>
<feature type="domain" description="C2H2-type" evidence="12">
    <location>
        <begin position="1022"/>
        <end position="1049"/>
    </location>
</feature>
<keyword evidence="14" id="KW-1185">Reference proteome</keyword>
<feature type="compositionally biased region" description="Polar residues" evidence="11">
    <location>
        <begin position="1573"/>
        <end position="1593"/>
    </location>
</feature>
<feature type="domain" description="C2H2-type" evidence="12">
    <location>
        <begin position="1137"/>
        <end position="1164"/>
    </location>
</feature>
<dbReference type="InterPro" id="IPR036236">
    <property type="entry name" value="Znf_C2H2_sf"/>
</dbReference>
<protein>
    <submittedName>
        <fullName evidence="15 16">PR domain zinc finger protein 10-like isoform X1</fullName>
    </submittedName>
</protein>
<comment type="similarity">
    <text evidence="2">Belongs to the krueppel C2H2-type zinc-finger protein family.</text>
</comment>
<dbReference type="Pfam" id="PF00096">
    <property type="entry name" value="zf-C2H2"/>
    <property type="match status" value="4"/>
</dbReference>
<feature type="region of interest" description="Disordered" evidence="11">
    <location>
        <begin position="1570"/>
        <end position="1593"/>
    </location>
</feature>
<dbReference type="Pfam" id="PF21549">
    <property type="entry name" value="PRDM2_PR"/>
    <property type="match status" value="1"/>
</dbReference>
<dbReference type="InterPro" id="IPR046341">
    <property type="entry name" value="SET_dom_sf"/>
</dbReference>
<name>A0ABM1B590_LIMPO</name>
<reference evidence="15 16" key="1">
    <citation type="submission" date="2025-05" db="UniProtKB">
        <authorList>
            <consortium name="RefSeq"/>
        </authorList>
    </citation>
    <scope>IDENTIFICATION</scope>
    <source>
        <tissue evidence="15 16">Muscle</tissue>
    </source>
</reference>
<dbReference type="Proteomes" id="UP000694941">
    <property type="component" value="Unplaced"/>
</dbReference>
<dbReference type="GeneID" id="106459957"/>
<comment type="subcellular location">
    <subcellularLocation>
        <location evidence="1">Nucleus</location>
    </subcellularLocation>
</comment>
<feature type="domain" description="C2H2-type" evidence="12">
    <location>
        <begin position="871"/>
        <end position="898"/>
    </location>
</feature>
<feature type="domain" description="C2H2-type" evidence="12">
    <location>
        <begin position="1081"/>
        <end position="1108"/>
    </location>
</feature>
<evidence type="ECO:0000256" key="1">
    <source>
        <dbReference type="ARBA" id="ARBA00004123"/>
    </source>
</evidence>
<evidence type="ECO:0000256" key="11">
    <source>
        <dbReference type="SAM" id="MobiDB-lite"/>
    </source>
</evidence>
<feature type="compositionally biased region" description="Low complexity" evidence="11">
    <location>
        <begin position="1"/>
        <end position="12"/>
    </location>
</feature>
<feature type="domain" description="C2H2-type" evidence="12">
    <location>
        <begin position="1268"/>
        <end position="1296"/>
    </location>
</feature>
<organism evidence="14 15">
    <name type="scientific">Limulus polyphemus</name>
    <name type="common">Atlantic horseshoe crab</name>
    <dbReference type="NCBI Taxonomy" id="6850"/>
    <lineage>
        <taxon>Eukaryota</taxon>
        <taxon>Metazoa</taxon>
        <taxon>Ecdysozoa</taxon>
        <taxon>Arthropoda</taxon>
        <taxon>Chelicerata</taxon>
        <taxon>Merostomata</taxon>
        <taxon>Xiphosura</taxon>
        <taxon>Limulidae</taxon>
        <taxon>Limulus</taxon>
    </lineage>
</organism>
<evidence type="ECO:0000313" key="16">
    <source>
        <dbReference type="RefSeq" id="XP_022242241.1"/>
    </source>
</evidence>
<evidence type="ECO:0000256" key="7">
    <source>
        <dbReference type="ARBA" id="ARBA00023015"/>
    </source>
</evidence>
<feature type="domain" description="C2H2-type" evidence="12">
    <location>
        <begin position="1223"/>
        <end position="1251"/>
    </location>
</feature>
<dbReference type="InterPro" id="IPR001214">
    <property type="entry name" value="SET_dom"/>
</dbReference>
<feature type="domain" description="C2H2-type" evidence="12">
    <location>
        <begin position="1109"/>
        <end position="1137"/>
    </location>
</feature>
<evidence type="ECO:0000256" key="4">
    <source>
        <dbReference type="ARBA" id="ARBA00022737"/>
    </source>
</evidence>
<feature type="domain" description="C2H2-type" evidence="12">
    <location>
        <begin position="980"/>
        <end position="1007"/>
    </location>
</feature>
<evidence type="ECO:0000259" key="13">
    <source>
        <dbReference type="PROSITE" id="PS50280"/>
    </source>
</evidence>
<keyword evidence="8" id="KW-0804">Transcription</keyword>
<evidence type="ECO:0000256" key="9">
    <source>
        <dbReference type="ARBA" id="ARBA00023242"/>
    </source>
</evidence>
<evidence type="ECO:0000256" key="2">
    <source>
        <dbReference type="ARBA" id="ARBA00006991"/>
    </source>
</evidence>
<evidence type="ECO:0000313" key="14">
    <source>
        <dbReference type="Proteomes" id="UP000694941"/>
    </source>
</evidence>
<feature type="region of interest" description="Disordered" evidence="11">
    <location>
        <begin position="1182"/>
        <end position="1207"/>
    </location>
</feature>
<dbReference type="PROSITE" id="PS50280">
    <property type="entry name" value="SET"/>
    <property type="match status" value="1"/>
</dbReference>
<dbReference type="PROSITE" id="PS00028">
    <property type="entry name" value="ZINC_FINGER_C2H2_1"/>
    <property type="match status" value="13"/>
</dbReference>
<dbReference type="InterPro" id="IPR050636">
    <property type="entry name" value="C2H2-ZF_domain-containing"/>
</dbReference>
<keyword evidence="3" id="KW-0479">Metal-binding</keyword>
<evidence type="ECO:0000313" key="18">
    <source>
        <dbReference type="RefSeq" id="XP_022242243.1"/>
    </source>
</evidence>
<feature type="region of interest" description="Disordered" evidence="11">
    <location>
        <begin position="944"/>
        <end position="970"/>
    </location>
</feature>
<keyword evidence="7" id="KW-0805">Transcription regulation</keyword>
<evidence type="ECO:0000256" key="10">
    <source>
        <dbReference type="PROSITE-ProRule" id="PRU00042"/>
    </source>
</evidence>
<dbReference type="RefSeq" id="XP_022242243.1">
    <property type="nucleotide sequence ID" value="XM_022386535.1"/>
</dbReference>
<dbReference type="SMART" id="SM00355">
    <property type="entry name" value="ZnF_C2H2"/>
    <property type="match status" value="14"/>
</dbReference>
<evidence type="ECO:0000256" key="5">
    <source>
        <dbReference type="ARBA" id="ARBA00022771"/>
    </source>
</evidence>
<feature type="domain" description="C2H2-type" evidence="12">
    <location>
        <begin position="729"/>
        <end position="756"/>
    </location>
</feature>
<evidence type="ECO:0000256" key="3">
    <source>
        <dbReference type="ARBA" id="ARBA00022723"/>
    </source>
</evidence>
<dbReference type="PANTHER" id="PTHR47772:SF15">
    <property type="entry name" value="REDUCED EXPRESSION 2-RELATED"/>
    <property type="match status" value="1"/>
</dbReference>
<dbReference type="RefSeq" id="XP_013775083.2">
    <property type="nucleotide sequence ID" value="XM_013919629.2"/>
</dbReference>
<feature type="compositionally biased region" description="Polar residues" evidence="11">
    <location>
        <begin position="84"/>
        <end position="97"/>
    </location>
</feature>
<feature type="region of interest" description="Disordered" evidence="11">
    <location>
        <begin position="84"/>
        <end position="105"/>
    </location>
</feature>
<feature type="domain" description="C2H2-type" evidence="12">
    <location>
        <begin position="1329"/>
        <end position="1352"/>
    </location>
</feature>